<dbReference type="Pfam" id="PF00335">
    <property type="entry name" value="Tetraspanin"/>
    <property type="match status" value="1"/>
</dbReference>
<evidence type="ECO:0000313" key="7">
    <source>
        <dbReference type="EMBL" id="CAG1990131.1"/>
    </source>
</evidence>
<feature type="region of interest" description="Disordered" evidence="5">
    <location>
        <begin position="791"/>
        <end position="860"/>
    </location>
</feature>
<evidence type="ECO:0000256" key="1">
    <source>
        <dbReference type="ARBA" id="ARBA00004141"/>
    </source>
</evidence>
<feature type="compositionally biased region" description="Acidic residues" evidence="5">
    <location>
        <begin position="245"/>
        <end position="254"/>
    </location>
</feature>
<organism evidence="7 8">
    <name type="scientific">Gibberella zeae</name>
    <name type="common">Wheat head blight fungus</name>
    <name type="synonym">Fusarium graminearum</name>
    <dbReference type="NCBI Taxonomy" id="5518"/>
    <lineage>
        <taxon>Eukaryota</taxon>
        <taxon>Fungi</taxon>
        <taxon>Dikarya</taxon>
        <taxon>Ascomycota</taxon>
        <taxon>Pezizomycotina</taxon>
        <taxon>Sordariomycetes</taxon>
        <taxon>Hypocreomycetidae</taxon>
        <taxon>Hypocreales</taxon>
        <taxon>Nectriaceae</taxon>
        <taxon>Fusarium</taxon>
    </lineage>
</organism>
<comment type="subcellular location">
    <subcellularLocation>
        <location evidence="1">Membrane</location>
        <topology evidence="1">Multi-pass membrane protein</topology>
    </subcellularLocation>
</comment>
<dbReference type="GO" id="GO:0016020">
    <property type="term" value="C:membrane"/>
    <property type="evidence" value="ECO:0007669"/>
    <property type="project" value="UniProtKB-SubCell"/>
</dbReference>
<accession>A0A9N8RFX1</accession>
<dbReference type="PANTHER" id="PTHR38166:SF1">
    <property type="entry name" value="C2H2-TYPE DOMAIN-CONTAINING PROTEIN"/>
    <property type="match status" value="1"/>
</dbReference>
<keyword evidence="2 6" id="KW-0812">Transmembrane</keyword>
<reference evidence="7" key="1">
    <citation type="submission" date="2021-03" db="EMBL/GenBank/DDBJ databases">
        <authorList>
            <person name="Alouane T."/>
            <person name="Langin T."/>
            <person name="Bonhomme L."/>
        </authorList>
    </citation>
    <scope>NUCLEOTIDE SEQUENCE</scope>
    <source>
        <strain evidence="7">MDC_Fg202</strain>
    </source>
</reference>
<feature type="compositionally biased region" description="Basic and acidic residues" evidence="5">
    <location>
        <begin position="803"/>
        <end position="815"/>
    </location>
</feature>
<dbReference type="PANTHER" id="PTHR38166">
    <property type="entry name" value="C2H2-TYPE DOMAIN-CONTAINING PROTEIN-RELATED"/>
    <property type="match status" value="1"/>
</dbReference>
<gene>
    <name evidence="7" type="ORF">MDCFG202_LOCUS328583</name>
</gene>
<dbReference type="InterPro" id="IPR018499">
    <property type="entry name" value="Tetraspanin/Peripherin"/>
</dbReference>
<evidence type="ECO:0000256" key="6">
    <source>
        <dbReference type="SAM" id="Phobius"/>
    </source>
</evidence>
<evidence type="ECO:0008006" key="9">
    <source>
        <dbReference type="Google" id="ProtNLM"/>
    </source>
</evidence>
<keyword evidence="4 6" id="KW-0472">Membrane</keyword>
<feature type="compositionally biased region" description="Basic residues" evidence="5">
    <location>
        <begin position="258"/>
        <end position="267"/>
    </location>
</feature>
<evidence type="ECO:0000256" key="4">
    <source>
        <dbReference type="ARBA" id="ARBA00023136"/>
    </source>
</evidence>
<protein>
    <recommendedName>
        <fullName evidence="9">C2H2-type domain-containing protein</fullName>
    </recommendedName>
</protein>
<proteinExistence type="predicted"/>
<feature type="region of interest" description="Disordered" evidence="5">
    <location>
        <begin position="52"/>
        <end position="164"/>
    </location>
</feature>
<keyword evidence="3 6" id="KW-1133">Transmembrane helix</keyword>
<feature type="compositionally biased region" description="Basic and acidic residues" evidence="5">
    <location>
        <begin position="152"/>
        <end position="161"/>
    </location>
</feature>
<dbReference type="EMBL" id="CAJPIJ010000147">
    <property type="protein sequence ID" value="CAG1990131.1"/>
    <property type="molecule type" value="Genomic_DNA"/>
</dbReference>
<feature type="compositionally biased region" description="Polar residues" evidence="5">
    <location>
        <begin position="113"/>
        <end position="122"/>
    </location>
</feature>
<evidence type="ECO:0000313" key="8">
    <source>
        <dbReference type="Proteomes" id="UP000746612"/>
    </source>
</evidence>
<feature type="compositionally biased region" description="Basic and acidic residues" evidence="5">
    <location>
        <begin position="72"/>
        <end position="82"/>
    </location>
</feature>
<feature type="compositionally biased region" description="Acidic residues" evidence="5">
    <location>
        <begin position="816"/>
        <end position="828"/>
    </location>
</feature>
<dbReference type="AlphaFoldDB" id="A0A9N8RFX1"/>
<comment type="caution">
    <text evidence="7">The sequence shown here is derived from an EMBL/GenBank/DDBJ whole genome shotgun (WGS) entry which is preliminary data.</text>
</comment>
<name>A0A9N8RFX1_GIBZA</name>
<evidence type="ECO:0000256" key="3">
    <source>
        <dbReference type="ARBA" id="ARBA00022989"/>
    </source>
</evidence>
<feature type="transmembrane region" description="Helical" evidence="6">
    <location>
        <begin position="657"/>
        <end position="678"/>
    </location>
</feature>
<feature type="compositionally biased region" description="Polar residues" evidence="5">
    <location>
        <begin position="88"/>
        <end position="97"/>
    </location>
</feature>
<evidence type="ECO:0000256" key="5">
    <source>
        <dbReference type="SAM" id="MobiDB-lite"/>
    </source>
</evidence>
<feature type="transmembrane region" description="Helical" evidence="6">
    <location>
        <begin position="582"/>
        <end position="608"/>
    </location>
</feature>
<feature type="compositionally biased region" description="Polar residues" evidence="5">
    <location>
        <begin position="834"/>
        <end position="843"/>
    </location>
</feature>
<feature type="transmembrane region" description="Helical" evidence="6">
    <location>
        <begin position="539"/>
        <end position="561"/>
    </location>
</feature>
<feature type="region of interest" description="Disordered" evidence="5">
    <location>
        <begin position="208"/>
        <end position="277"/>
    </location>
</feature>
<feature type="transmembrane region" description="Helical" evidence="6">
    <location>
        <begin position="614"/>
        <end position="636"/>
    </location>
</feature>
<feature type="transmembrane region" description="Helical" evidence="6">
    <location>
        <begin position="759"/>
        <end position="780"/>
    </location>
</feature>
<sequence length="860" mass="96495">MPSVVDKASQISFHRKRSVFKKSYLSGKEYLAKICYQFNFPSITPTHRLVYQRSDMPRSGQDKQAIVTRNKRSSESPEPTEHRHSRPKQSSGGSNKSQVRKDQESGQGLRGSPASNFRSGQANPAAPHRRSKVAQDCTNLLSVPLPTAGGRKAADSKESDVKPTNTSAAYLDYCINKEVKRRKQNLIDNLMSVIAECVEQRLEALEEECDQSSGSRSSSSAVQNGKPISRSAGQKRSKDHSSRDESEDDEDEDEGGFRRKRDNKRTKTTKDDTRPRFACPYNQYDPARFGSVRTCCGPGWINISRVKEHLERKHALPPHQCLRCLCRFSDAEALKKHQREKKPCQVKESDSFKRNLSDGYDEEQAKKLKGRPRMLPVAKWREWYGILFDVQPDSPEIPSPYHDSSRPGVKVPIKIDEVEHWREYWYQAKPAVRHHVTKTVNEAFGDFVPQIKGEVMQRLQELPRIIAELLPFPGLNSEETSTVTDTIGLFDCFNSFDPNVCNGDDFDFSVFDTGIDIQNQLQLGFINILDPVQLALLPVLSHIVHICFVIFVSCAAYQPLVIPYYCSLHLSFKIYVSTVDDYLFWLFAHSSYTALLSVALLVIAVIVHVRSSNLSLAISPAVSIITVILPIVGFLNTACYPSFRRTTKSSPSRVAQLGPLVVQVLQALITTILATLLFERALPSGVTNCMMENQWMSMFRAHDAGGIRRIQDAFDCCGFNSVRDRAYPFPGTAPSTCAATYGRRTACREPWQGALQTNAMADFAVVVGVGLIQIMGLFVVPESGNWRNAWGVNRSGERNQQSESRRPLLIDRERDVVEEEETEPEQPEGESQGYGSLNANVSGSRVVPSSVAERNNWADE</sequence>
<evidence type="ECO:0000256" key="2">
    <source>
        <dbReference type="ARBA" id="ARBA00022692"/>
    </source>
</evidence>
<dbReference type="Proteomes" id="UP000746612">
    <property type="component" value="Unassembled WGS sequence"/>
</dbReference>